<evidence type="ECO:0008006" key="3">
    <source>
        <dbReference type="Google" id="ProtNLM"/>
    </source>
</evidence>
<proteinExistence type="predicted"/>
<evidence type="ECO:0000313" key="1">
    <source>
        <dbReference type="EMBL" id="KAF2618578.1"/>
    </source>
</evidence>
<sequence>MEDTVLNEALEDIPTVNQAPEAPKWRCQVDTSWISAREDTGLVNLIQRDDEEWRALAPELDEIKAMCSSFDIFFIAYVSWSLNIRADGLAKRVCSRDLRVPYVQSCAPWWLASVANQMDAA</sequence>
<dbReference type="EMBL" id="QGKW02000007">
    <property type="protein sequence ID" value="KAF2618578.1"/>
    <property type="molecule type" value="Genomic_DNA"/>
</dbReference>
<evidence type="ECO:0000313" key="2">
    <source>
        <dbReference type="Proteomes" id="UP000712281"/>
    </source>
</evidence>
<organism evidence="1 2">
    <name type="scientific">Brassica cretica</name>
    <name type="common">Mustard</name>
    <dbReference type="NCBI Taxonomy" id="69181"/>
    <lineage>
        <taxon>Eukaryota</taxon>
        <taxon>Viridiplantae</taxon>
        <taxon>Streptophyta</taxon>
        <taxon>Embryophyta</taxon>
        <taxon>Tracheophyta</taxon>
        <taxon>Spermatophyta</taxon>
        <taxon>Magnoliopsida</taxon>
        <taxon>eudicotyledons</taxon>
        <taxon>Gunneridae</taxon>
        <taxon>Pentapetalae</taxon>
        <taxon>rosids</taxon>
        <taxon>malvids</taxon>
        <taxon>Brassicales</taxon>
        <taxon>Brassicaceae</taxon>
        <taxon>Brassiceae</taxon>
        <taxon>Brassica</taxon>
    </lineage>
</organism>
<gene>
    <name evidence="1" type="ORF">F2Q68_00040723</name>
</gene>
<accession>A0A8S9MK50</accession>
<protein>
    <recommendedName>
        <fullName evidence="3">RNase H type-1 domain-containing protein</fullName>
    </recommendedName>
</protein>
<dbReference type="AlphaFoldDB" id="A0A8S9MK50"/>
<name>A0A8S9MK50_BRACR</name>
<reference evidence="1" key="1">
    <citation type="submission" date="2019-12" db="EMBL/GenBank/DDBJ databases">
        <title>Genome sequencing and annotation of Brassica cretica.</title>
        <authorList>
            <person name="Studholme D.J."/>
            <person name="Sarris P.F."/>
        </authorList>
    </citation>
    <scope>NUCLEOTIDE SEQUENCE</scope>
    <source>
        <strain evidence="1">PFS-001/15</strain>
        <tissue evidence="1">Leaf</tissue>
    </source>
</reference>
<dbReference type="Proteomes" id="UP000712281">
    <property type="component" value="Unassembled WGS sequence"/>
</dbReference>
<comment type="caution">
    <text evidence="1">The sequence shown here is derived from an EMBL/GenBank/DDBJ whole genome shotgun (WGS) entry which is preliminary data.</text>
</comment>